<dbReference type="Proteomes" id="UP001408789">
    <property type="component" value="Unassembled WGS sequence"/>
</dbReference>
<dbReference type="InterPro" id="IPR002110">
    <property type="entry name" value="Ankyrin_rpt"/>
</dbReference>
<sequence length="386" mass="43142">MTIDDVTIYADMDPPQPSPPQQPPPQQPPPPPQQPPPQQPPPQPQPAQQPPPQQSQPPPPPQQQQQQQPQPQQQQRDPPSLQQPNMTLVKGTSRDEYLKIGVPLYEASIKCNWKAAKAILDKRPELVGFSITEHGDTPLHVAASAKGDLKRVKEFVKNLVDMMTQTQLRLINKNHNTALYLAAVAGNVETVAIMVKEDRGLLKIPGANKKMMPLYGAALFGNADVVKYIYEESKILTDEEGWSRESRGWLIEKLVENNMFDTALKIVIKYPVSDLTTKNVLRVLAGKPEAFQETKSKIMGLGSTIMSVLAFICFKRAPEKKSNALPLLKFIWDDIVKKPTKEIDTILRGIPDTESRKQDDKTVSRWAVKVMRLHKGHSSACGENES</sequence>
<keyword evidence="3" id="KW-1185">Reference proteome</keyword>
<proteinExistence type="predicted"/>
<evidence type="ECO:0000313" key="3">
    <source>
        <dbReference type="Proteomes" id="UP001408789"/>
    </source>
</evidence>
<protein>
    <submittedName>
        <fullName evidence="2">Uncharacterized protein</fullName>
    </submittedName>
</protein>
<reference evidence="2 3" key="1">
    <citation type="submission" date="2024-04" db="EMBL/GenBank/DDBJ databases">
        <title>The reference genome of an endangered Asteraceae, Deinandra increscens subsp. villosa, native to the Central Coast of California.</title>
        <authorList>
            <person name="Guilliams M."/>
            <person name="Hasenstab-Lehman K."/>
            <person name="Meyer R."/>
            <person name="Mcevoy S."/>
        </authorList>
    </citation>
    <scope>NUCLEOTIDE SEQUENCE [LARGE SCALE GENOMIC DNA]</scope>
    <source>
        <tissue evidence="2">Leaf</tissue>
    </source>
</reference>
<dbReference type="Gene3D" id="1.25.40.20">
    <property type="entry name" value="Ankyrin repeat-containing domain"/>
    <property type="match status" value="1"/>
</dbReference>
<feature type="compositionally biased region" description="Pro residues" evidence="1">
    <location>
        <begin position="14"/>
        <end position="62"/>
    </location>
</feature>
<evidence type="ECO:0000313" key="2">
    <source>
        <dbReference type="EMBL" id="KAK9062039.1"/>
    </source>
</evidence>
<dbReference type="EMBL" id="JBCNJP010000019">
    <property type="protein sequence ID" value="KAK9062039.1"/>
    <property type="molecule type" value="Genomic_DNA"/>
</dbReference>
<gene>
    <name evidence="2" type="ORF">SSX86_019223</name>
</gene>
<dbReference type="SUPFAM" id="SSF81995">
    <property type="entry name" value="beta-sandwich domain of Sec23/24"/>
    <property type="match status" value="1"/>
</dbReference>
<comment type="caution">
    <text evidence="2">The sequence shown here is derived from an EMBL/GenBank/DDBJ whole genome shotgun (WGS) entry which is preliminary data.</text>
</comment>
<dbReference type="SMART" id="SM00248">
    <property type="entry name" value="ANK"/>
    <property type="match status" value="3"/>
</dbReference>
<feature type="compositionally biased region" description="Low complexity" evidence="1">
    <location>
        <begin position="63"/>
        <end position="84"/>
    </location>
</feature>
<dbReference type="AlphaFoldDB" id="A0AAP0GVG0"/>
<organism evidence="2 3">
    <name type="scientific">Deinandra increscens subsp. villosa</name>
    <dbReference type="NCBI Taxonomy" id="3103831"/>
    <lineage>
        <taxon>Eukaryota</taxon>
        <taxon>Viridiplantae</taxon>
        <taxon>Streptophyta</taxon>
        <taxon>Embryophyta</taxon>
        <taxon>Tracheophyta</taxon>
        <taxon>Spermatophyta</taxon>
        <taxon>Magnoliopsida</taxon>
        <taxon>eudicotyledons</taxon>
        <taxon>Gunneridae</taxon>
        <taxon>Pentapetalae</taxon>
        <taxon>asterids</taxon>
        <taxon>campanulids</taxon>
        <taxon>Asterales</taxon>
        <taxon>Asteraceae</taxon>
        <taxon>Asteroideae</taxon>
        <taxon>Heliantheae alliance</taxon>
        <taxon>Madieae</taxon>
        <taxon>Madiinae</taxon>
        <taxon>Deinandra</taxon>
    </lineage>
</organism>
<dbReference type="Pfam" id="PF12796">
    <property type="entry name" value="Ank_2"/>
    <property type="match status" value="1"/>
</dbReference>
<accession>A0AAP0GVG0</accession>
<feature type="region of interest" description="Disordered" evidence="1">
    <location>
        <begin position="1"/>
        <end position="90"/>
    </location>
</feature>
<dbReference type="PANTHER" id="PTHR24121">
    <property type="entry name" value="NO MECHANORECEPTOR POTENTIAL C, ISOFORM D-RELATED"/>
    <property type="match status" value="1"/>
</dbReference>
<dbReference type="InterPro" id="IPR036770">
    <property type="entry name" value="Ankyrin_rpt-contain_sf"/>
</dbReference>
<dbReference type="PANTHER" id="PTHR24121:SF16">
    <property type="entry name" value="NON-SPECIFIC SERINE_THREONINE PROTEIN KINASE"/>
    <property type="match status" value="1"/>
</dbReference>
<name>A0AAP0GVG0_9ASTR</name>
<evidence type="ECO:0000256" key="1">
    <source>
        <dbReference type="SAM" id="MobiDB-lite"/>
    </source>
</evidence>
<dbReference type="SUPFAM" id="SSF48403">
    <property type="entry name" value="Ankyrin repeat"/>
    <property type="match status" value="1"/>
</dbReference>